<proteinExistence type="predicted"/>
<dbReference type="Proteomes" id="UP000030686">
    <property type="component" value="Unassembled WGS sequence"/>
</dbReference>
<dbReference type="AlphaFoldDB" id="W6R7L1"/>
<dbReference type="CDD" id="cd00593">
    <property type="entry name" value="RIBOc"/>
    <property type="match status" value="1"/>
</dbReference>
<dbReference type="PROSITE" id="PS50142">
    <property type="entry name" value="RNASE_3_2"/>
    <property type="match status" value="1"/>
</dbReference>
<sequence>MELGRYIFQLPSDEELQVLEQKINYSFSNRTLLREALQPATWVNEDGNKKLAMVGNSIMRLVIVNHGLKGKKTRGMCFSHTGYYFTNLRFRLWLGQISDMFTLKASKSSLCAQGFYLGISKFVVKRPTQLVVGPTIMATTMEAIVGAVYLDCNEQIQPCAVVMNALDIAWSE</sequence>
<name>W6R7L1_PENRF</name>
<reference evidence="2" key="1">
    <citation type="journal article" date="2014" name="Nat. Commun.">
        <title>Multiple recent horizontal transfers of a large genomic region in cheese making fungi.</title>
        <authorList>
            <person name="Cheeseman K."/>
            <person name="Ropars J."/>
            <person name="Renault P."/>
            <person name="Dupont J."/>
            <person name="Gouzy J."/>
            <person name="Branca A."/>
            <person name="Abraham A.L."/>
            <person name="Ceppi M."/>
            <person name="Conseiller E."/>
            <person name="Debuchy R."/>
            <person name="Malagnac F."/>
            <person name="Goarin A."/>
            <person name="Silar P."/>
            <person name="Lacoste S."/>
            <person name="Sallet E."/>
            <person name="Bensimon A."/>
            <person name="Giraud T."/>
            <person name="Brygoo Y."/>
        </authorList>
    </citation>
    <scope>NUCLEOTIDE SEQUENCE [LARGE SCALE GENOMIC DNA]</scope>
    <source>
        <strain evidence="2">FM164</strain>
    </source>
</reference>
<evidence type="ECO:0000313" key="2">
    <source>
        <dbReference type="EMBL" id="CDM37817.1"/>
    </source>
</evidence>
<organism evidence="2 3">
    <name type="scientific">Penicillium roqueforti (strain FM164)</name>
    <dbReference type="NCBI Taxonomy" id="1365484"/>
    <lineage>
        <taxon>Eukaryota</taxon>
        <taxon>Fungi</taxon>
        <taxon>Dikarya</taxon>
        <taxon>Ascomycota</taxon>
        <taxon>Pezizomycotina</taxon>
        <taxon>Eurotiomycetes</taxon>
        <taxon>Eurotiomycetidae</taxon>
        <taxon>Eurotiales</taxon>
        <taxon>Aspergillaceae</taxon>
        <taxon>Penicillium</taxon>
    </lineage>
</organism>
<dbReference type="InterPro" id="IPR036389">
    <property type="entry name" value="RNase_III_sf"/>
</dbReference>
<dbReference type="EMBL" id="HG792021">
    <property type="protein sequence ID" value="CDM37817.1"/>
    <property type="molecule type" value="Genomic_DNA"/>
</dbReference>
<dbReference type="GO" id="GO:0004525">
    <property type="term" value="F:ribonuclease III activity"/>
    <property type="evidence" value="ECO:0007669"/>
    <property type="project" value="InterPro"/>
</dbReference>
<dbReference type="Gene3D" id="1.10.1520.10">
    <property type="entry name" value="Ribonuclease III domain"/>
    <property type="match status" value="1"/>
</dbReference>
<protein>
    <submittedName>
        <fullName evidence="2">Ribonuclease III domain</fullName>
    </submittedName>
</protein>
<dbReference type="SUPFAM" id="SSF69065">
    <property type="entry name" value="RNase III domain-like"/>
    <property type="match status" value="1"/>
</dbReference>
<feature type="domain" description="RNase III" evidence="1">
    <location>
        <begin position="16"/>
        <end position="153"/>
    </location>
</feature>
<keyword evidence="3" id="KW-1185">Reference proteome</keyword>
<evidence type="ECO:0000259" key="1">
    <source>
        <dbReference type="PROSITE" id="PS50142"/>
    </source>
</evidence>
<dbReference type="OrthoDB" id="67027at2759"/>
<dbReference type="OMA" id="AVYLDCN"/>
<dbReference type="STRING" id="1365484.W6R7L1"/>
<dbReference type="InterPro" id="IPR000999">
    <property type="entry name" value="RNase_III_dom"/>
</dbReference>
<dbReference type="GO" id="GO:0006396">
    <property type="term" value="P:RNA processing"/>
    <property type="evidence" value="ECO:0007669"/>
    <property type="project" value="InterPro"/>
</dbReference>
<gene>
    <name evidence="2" type="ORF">PROQFM164_S07g000165</name>
</gene>
<accession>W6R7L1</accession>
<evidence type="ECO:0000313" key="3">
    <source>
        <dbReference type="Proteomes" id="UP000030686"/>
    </source>
</evidence>